<accession>A0ABX0N1W3</accession>
<evidence type="ECO:0000256" key="1">
    <source>
        <dbReference type="ARBA" id="ARBA00006295"/>
    </source>
</evidence>
<gene>
    <name evidence="4" type="ORF">F1735_26820</name>
</gene>
<reference evidence="4 5" key="1">
    <citation type="submission" date="2019-10" db="EMBL/GenBank/DDBJ databases">
        <title>Taxonomy of Antarctic Massilia spp.: description of Massilia rubra sp. nov., Massilia aquatica sp. nov., Massilia mucilaginosa sp. nov., Massilia frigida sp. nov. isolated from streams, lakes and regoliths.</title>
        <authorList>
            <person name="Holochova P."/>
            <person name="Sedlacek I."/>
            <person name="Kralova S."/>
            <person name="Maslanova I."/>
            <person name="Busse H.-J."/>
            <person name="Stankova E."/>
            <person name="Vrbovska V."/>
            <person name="Kovarovic V."/>
            <person name="Bartak M."/>
            <person name="Svec P."/>
            <person name="Pantucek R."/>
        </authorList>
    </citation>
    <scope>NUCLEOTIDE SEQUENCE [LARGE SCALE GENOMIC DNA]</scope>
    <source>
        <strain evidence="4 5">CCM 8694</strain>
    </source>
</reference>
<dbReference type="SMART" id="SM00470">
    <property type="entry name" value="ParB"/>
    <property type="match status" value="1"/>
</dbReference>
<dbReference type="RefSeq" id="WP_167239796.1">
    <property type="nucleotide sequence ID" value="NZ_WHJF01000102.1"/>
</dbReference>
<dbReference type="SUPFAM" id="SSF110849">
    <property type="entry name" value="ParB/Sulfiredoxin"/>
    <property type="match status" value="1"/>
</dbReference>
<evidence type="ECO:0000313" key="5">
    <source>
        <dbReference type="Proteomes" id="UP000610594"/>
    </source>
</evidence>
<dbReference type="NCBIfam" id="TIGR00180">
    <property type="entry name" value="parB_part"/>
    <property type="match status" value="1"/>
</dbReference>
<keyword evidence="5" id="KW-1185">Reference proteome</keyword>
<evidence type="ECO:0000256" key="2">
    <source>
        <dbReference type="SAM" id="MobiDB-lite"/>
    </source>
</evidence>
<dbReference type="SUPFAM" id="SSF109709">
    <property type="entry name" value="KorB DNA-binding domain-like"/>
    <property type="match status" value="1"/>
</dbReference>
<evidence type="ECO:0000313" key="4">
    <source>
        <dbReference type="EMBL" id="NHZ65872.1"/>
    </source>
</evidence>
<name>A0ABX0N1W3_9BURK</name>
<sequence length="346" mass="38659">MSKKTSDHDILQHLAASRGHKKMDHNSHRQDTGGIILHTPPTGPNESVEQMLAREASTETHRPSLHAETGLNDEDNKIIEIPCDLVDDSPYQNPFRDYDPIALDELAGGMESAGQNEPIQVRRKGNRYELLAGHRRIRAARLKGWTAINAIIFECDDAEALKKVVTHNEGRKNDSPFAQGHLYQFALDRGLGNQAKIATLFATNTTHVSRCLSMLRLPRPIVSMLEKQSDLFGIKTAEIINQLLADHPTEEALIIQAVERIKKGAPSTSVKGWFEQMYKQKEQKTGRSNNRTKVVTSANGRQLFSAKRDGRVITVRVSDSEVDADAAMMKVIESLKIFSTENYGEK</sequence>
<comment type="caution">
    <text evidence="4">The sequence shown here is derived from an EMBL/GenBank/DDBJ whole genome shotgun (WGS) entry which is preliminary data.</text>
</comment>
<dbReference type="InterPro" id="IPR003115">
    <property type="entry name" value="ParB_N"/>
</dbReference>
<dbReference type="InterPro" id="IPR004437">
    <property type="entry name" value="ParB/RepB/Spo0J"/>
</dbReference>
<proteinExistence type="inferred from homology"/>
<comment type="similarity">
    <text evidence="1">Belongs to the ParB family.</text>
</comment>
<feature type="domain" description="ParB-like N-terminal" evidence="3">
    <location>
        <begin position="79"/>
        <end position="169"/>
    </location>
</feature>
<dbReference type="PANTHER" id="PTHR33375:SF1">
    <property type="entry name" value="CHROMOSOME-PARTITIONING PROTEIN PARB-RELATED"/>
    <property type="match status" value="1"/>
</dbReference>
<feature type="region of interest" description="Disordered" evidence="2">
    <location>
        <begin position="17"/>
        <end position="46"/>
    </location>
</feature>
<dbReference type="Pfam" id="PF02195">
    <property type="entry name" value="ParB_N"/>
    <property type="match status" value="1"/>
</dbReference>
<protein>
    <submittedName>
        <fullName evidence="4">ParB/RepB/Spo0J family partition protein</fullName>
    </submittedName>
</protein>
<dbReference type="Gene3D" id="3.90.1530.10">
    <property type="entry name" value="Conserved hypothetical protein from pyrococcus furiosus pfu- 392566-001, ParB domain"/>
    <property type="match status" value="1"/>
</dbReference>
<dbReference type="PANTHER" id="PTHR33375">
    <property type="entry name" value="CHROMOSOME-PARTITIONING PROTEIN PARB-RELATED"/>
    <property type="match status" value="1"/>
</dbReference>
<organism evidence="4 5">
    <name type="scientific">Massilia genomosp. 1</name>
    <dbReference type="NCBI Taxonomy" id="2609280"/>
    <lineage>
        <taxon>Bacteria</taxon>
        <taxon>Pseudomonadati</taxon>
        <taxon>Pseudomonadota</taxon>
        <taxon>Betaproteobacteria</taxon>
        <taxon>Burkholderiales</taxon>
        <taxon>Oxalobacteraceae</taxon>
        <taxon>Telluria group</taxon>
        <taxon>Massilia</taxon>
    </lineage>
</organism>
<dbReference type="Proteomes" id="UP000610594">
    <property type="component" value="Unassembled WGS sequence"/>
</dbReference>
<dbReference type="EMBL" id="WHJF01000102">
    <property type="protein sequence ID" value="NHZ65872.1"/>
    <property type="molecule type" value="Genomic_DNA"/>
</dbReference>
<dbReference type="InterPro" id="IPR036086">
    <property type="entry name" value="ParB/Sulfiredoxin_sf"/>
</dbReference>
<dbReference type="Gene3D" id="1.10.10.2830">
    <property type="match status" value="1"/>
</dbReference>
<dbReference type="InterPro" id="IPR050336">
    <property type="entry name" value="Chromosome_partition/occlusion"/>
</dbReference>
<evidence type="ECO:0000259" key="3">
    <source>
        <dbReference type="SMART" id="SM00470"/>
    </source>
</evidence>